<dbReference type="AlphaFoldDB" id="A0A9P6F8Z6"/>
<accession>A0A9P6F8Z6</accession>
<dbReference type="EMBL" id="JAAAXW010000075">
    <property type="protein sequence ID" value="KAF9545243.1"/>
    <property type="molecule type" value="Genomic_DNA"/>
</dbReference>
<feature type="compositionally biased region" description="Polar residues" evidence="1">
    <location>
        <begin position="23"/>
        <end position="44"/>
    </location>
</feature>
<evidence type="ECO:0000313" key="3">
    <source>
        <dbReference type="Proteomes" id="UP000723463"/>
    </source>
</evidence>
<gene>
    <name evidence="2" type="ORF">EC957_011116</name>
</gene>
<feature type="compositionally biased region" description="Low complexity" evidence="1">
    <location>
        <begin position="12"/>
        <end position="22"/>
    </location>
</feature>
<feature type="region of interest" description="Disordered" evidence="1">
    <location>
        <begin position="1"/>
        <end position="58"/>
    </location>
</feature>
<name>A0A9P6F8Z6_9FUNG</name>
<comment type="caution">
    <text evidence="2">The sequence shown here is derived from an EMBL/GenBank/DDBJ whole genome shotgun (WGS) entry which is preliminary data.</text>
</comment>
<sequence length="82" mass="8552">MTAPMGNTGRDSSATTASSQSSEQNGSRGLVSTNNGDGNSSPQANGRPANAVDGEEHPELDAFVKGFYDGDKFTDVDSRVWV</sequence>
<dbReference type="Proteomes" id="UP000723463">
    <property type="component" value="Unassembled WGS sequence"/>
</dbReference>
<evidence type="ECO:0000256" key="1">
    <source>
        <dbReference type="SAM" id="MobiDB-lite"/>
    </source>
</evidence>
<organism evidence="2 3">
    <name type="scientific">Mortierella hygrophila</name>
    <dbReference type="NCBI Taxonomy" id="979708"/>
    <lineage>
        <taxon>Eukaryota</taxon>
        <taxon>Fungi</taxon>
        <taxon>Fungi incertae sedis</taxon>
        <taxon>Mucoromycota</taxon>
        <taxon>Mortierellomycotina</taxon>
        <taxon>Mortierellomycetes</taxon>
        <taxon>Mortierellales</taxon>
        <taxon>Mortierellaceae</taxon>
        <taxon>Mortierella</taxon>
    </lineage>
</organism>
<protein>
    <submittedName>
        <fullName evidence="2">Uncharacterized protein</fullName>
    </submittedName>
</protein>
<keyword evidence="3" id="KW-1185">Reference proteome</keyword>
<proteinExistence type="predicted"/>
<evidence type="ECO:0000313" key="2">
    <source>
        <dbReference type="EMBL" id="KAF9545243.1"/>
    </source>
</evidence>
<reference evidence="2" key="1">
    <citation type="journal article" date="2020" name="Fungal Divers.">
        <title>Resolving the Mortierellaceae phylogeny through synthesis of multi-gene phylogenetics and phylogenomics.</title>
        <authorList>
            <person name="Vandepol N."/>
            <person name="Liber J."/>
            <person name="Desiro A."/>
            <person name="Na H."/>
            <person name="Kennedy M."/>
            <person name="Barry K."/>
            <person name="Grigoriev I.V."/>
            <person name="Miller A.N."/>
            <person name="O'Donnell K."/>
            <person name="Stajich J.E."/>
            <person name="Bonito G."/>
        </authorList>
    </citation>
    <scope>NUCLEOTIDE SEQUENCE</scope>
    <source>
        <strain evidence="2">NRRL 2591</strain>
    </source>
</reference>